<evidence type="ECO:0000313" key="2">
    <source>
        <dbReference type="Proteomes" id="UP000246410"/>
    </source>
</evidence>
<organism evidence="1 2">
    <name type="scientific">Nocardia neocaledoniensis</name>
    <dbReference type="NCBI Taxonomy" id="236511"/>
    <lineage>
        <taxon>Bacteria</taxon>
        <taxon>Bacillati</taxon>
        <taxon>Actinomycetota</taxon>
        <taxon>Actinomycetes</taxon>
        <taxon>Mycobacteriales</taxon>
        <taxon>Nocardiaceae</taxon>
        <taxon>Nocardia</taxon>
    </lineage>
</organism>
<sequence length="448" mass="46474">MNGHVRGTRGVRSGLMRGVVVGAVLVLATACSGNESGGDGVTAVEGNRYSQTNLAANKDSYHAQFTFPEMVNAWGLADRPKGAGGHFWVGAGGKSFQFVGDVHTSSEQKLQKLAQDQFKLVGVPGADADTSDKSAGKVTGVVFNPAPINSDLFGVRDQWVDVDGMPVPLGGSARFILATDSGKLSAWTEQAPDGVTVRRDGGANQVFDGSAQGMSFFGIALAPAGDKLLAADFGADPQIRTFDKFWQPVATTGFANPFATGEVIDPATPEKGKKVVPGDPAPFNVTTVGSRVFVSYAVTEPDGKDPKKFAKGEAALLDAAADKSASGKPDRGKLAEFDAAGKLVRIIDDGGRLNAPWGVAIAPSNFGALSGKLLVGNFGGLGRVLAYDDTTGTFVDYLRDDEAKPVEIPGLLALRFGNGDTLGDANALYFTAGPADAKDGLFGSLRVQ</sequence>
<dbReference type="AlphaFoldDB" id="A0A317P1A8"/>
<evidence type="ECO:0000313" key="1">
    <source>
        <dbReference type="EMBL" id="PWV81310.1"/>
    </source>
</evidence>
<keyword evidence="2" id="KW-1185">Reference proteome</keyword>
<dbReference type="InterPro" id="IPR017549">
    <property type="entry name" value="APMV_L690"/>
</dbReference>
<dbReference type="SUPFAM" id="SSF75011">
    <property type="entry name" value="3-carboxy-cis,cis-mucoante lactonizing enzyme"/>
    <property type="match status" value="1"/>
</dbReference>
<reference evidence="1 2" key="1">
    <citation type="submission" date="2018-05" db="EMBL/GenBank/DDBJ databases">
        <title>Genomic Encyclopedia of Type Strains, Phase IV (KMG-IV): sequencing the most valuable type-strain genomes for metagenomic binning, comparative biology and taxonomic classification.</title>
        <authorList>
            <person name="Goeker M."/>
        </authorList>
    </citation>
    <scope>NUCLEOTIDE SEQUENCE [LARGE SCALE GENOMIC DNA]</scope>
    <source>
        <strain evidence="1 2">DSM 44717</strain>
    </source>
</reference>
<protein>
    <submittedName>
        <fullName evidence="1">Uncharacterized protein (TIGR03118 family)</fullName>
    </submittedName>
</protein>
<dbReference type="EMBL" id="QGTL01000001">
    <property type="protein sequence ID" value="PWV81310.1"/>
    <property type="molecule type" value="Genomic_DNA"/>
</dbReference>
<dbReference type="NCBIfam" id="TIGR03118">
    <property type="entry name" value="PEPCTERM_chp_1"/>
    <property type="match status" value="1"/>
</dbReference>
<dbReference type="PROSITE" id="PS51257">
    <property type="entry name" value="PROKAR_LIPOPROTEIN"/>
    <property type="match status" value="1"/>
</dbReference>
<comment type="caution">
    <text evidence="1">The sequence shown here is derived from an EMBL/GenBank/DDBJ whole genome shotgun (WGS) entry which is preliminary data.</text>
</comment>
<name>A0A317P1A8_9NOCA</name>
<accession>A0A317P1A8</accession>
<gene>
    <name evidence="1" type="ORF">DFR69_101650</name>
</gene>
<proteinExistence type="predicted"/>
<dbReference type="Proteomes" id="UP000246410">
    <property type="component" value="Unassembled WGS sequence"/>
</dbReference>